<dbReference type="Pfam" id="PF09836">
    <property type="entry name" value="DUF2063"/>
    <property type="match status" value="1"/>
</dbReference>
<dbReference type="Proteomes" id="UP000317648">
    <property type="component" value="Chromosome"/>
</dbReference>
<dbReference type="AlphaFoldDB" id="A0A518DXE3"/>
<dbReference type="KEGG" id="lcre:Pla8534_43180"/>
<evidence type="ECO:0000259" key="1">
    <source>
        <dbReference type="Pfam" id="PF09836"/>
    </source>
</evidence>
<feature type="domain" description="Putative DNA-binding" evidence="1">
    <location>
        <begin position="22"/>
        <end position="132"/>
    </location>
</feature>
<keyword evidence="3" id="KW-1185">Reference proteome</keyword>
<dbReference type="EMBL" id="CP036433">
    <property type="protein sequence ID" value="QDU96497.1"/>
    <property type="molecule type" value="Genomic_DNA"/>
</dbReference>
<name>A0A518DXE3_9BACT</name>
<proteinExistence type="predicted"/>
<dbReference type="InterPro" id="IPR018640">
    <property type="entry name" value="DUF2063"/>
</dbReference>
<evidence type="ECO:0000313" key="3">
    <source>
        <dbReference type="Proteomes" id="UP000317648"/>
    </source>
</evidence>
<sequence length="319" mass="35384">MNQPGPGAAPDAKQPPRDLGVVQRWMQAVITHPDGVAQGLTSEAALAEIAVAPIDIEQVVMRSHSLTSVERLAVYGNAYFARLLECMRELFPALAQALSEEVFDSFSFGYLQQHPSRSYTLERLADHFVPFLEETRPSLQEPGDDPDAPSWPDFVIDLARLEWTIDRVFDGPGVEQETPLAVADLQAIPPEQWADACLEPVVCLHLLAFRYPVNDYYTAWRQGGDAPLPDPRPSYVAITRRDYVVRRYELSQPQYSLLSSLASGQSLGEATAQAAESFDSVEALAESLQNWFAAWSAQRFFQRVTLGEESAPPDDLTSS</sequence>
<accession>A0A518DXE3</accession>
<reference evidence="2 3" key="1">
    <citation type="submission" date="2019-02" db="EMBL/GenBank/DDBJ databases">
        <title>Deep-cultivation of Planctomycetes and their phenomic and genomic characterization uncovers novel biology.</title>
        <authorList>
            <person name="Wiegand S."/>
            <person name="Jogler M."/>
            <person name="Boedeker C."/>
            <person name="Pinto D."/>
            <person name="Vollmers J."/>
            <person name="Rivas-Marin E."/>
            <person name="Kohn T."/>
            <person name="Peeters S.H."/>
            <person name="Heuer A."/>
            <person name="Rast P."/>
            <person name="Oberbeckmann S."/>
            <person name="Bunk B."/>
            <person name="Jeske O."/>
            <person name="Meyerdierks A."/>
            <person name="Storesund J.E."/>
            <person name="Kallscheuer N."/>
            <person name="Luecker S."/>
            <person name="Lage O.M."/>
            <person name="Pohl T."/>
            <person name="Merkel B.J."/>
            <person name="Hornburger P."/>
            <person name="Mueller R.-W."/>
            <person name="Bruemmer F."/>
            <person name="Labrenz M."/>
            <person name="Spormann A.M."/>
            <person name="Op den Camp H."/>
            <person name="Overmann J."/>
            <person name="Amann R."/>
            <person name="Jetten M.S.M."/>
            <person name="Mascher T."/>
            <person name="Medema M.H."/>
            <person name="Devos D.P."/>
            <person name="Kaster A.-K."/>
            <person name="Ovreas L."/>
            <person name="Rohde M."/>
            <person name="Galperin M.Y."/>
            <person name="Jogler C."/>
        </authorList>
    </citation>
    <scope>NUCLEOTIDE SEQUENCE [LARGE SCALE GENOMIC DNA]</scope>
    <source>
        <strain evidence="2 3">Pla85_3_4</strain>
    </source>
</reference>
<dbReference type="Gene3D" id="1.10.150.690">
    <property type="entry name" value="DUF2063"/>
    <property type="match status" value="1"/>
</dbReference>
<evidence type="ECO:0000313" key="2">
    <source>
        <dbReference type="EMBL" id="QDU96497.1"/>
    </source>
</evidence>
<dbReference type="InterPro" id="IPR044922">
    <property type="entry name" value="DUF2063_N_sf"/>
</dbReference>
<gene>
    <name evidence="2" type="ORF">Pla8534_43180</name>
</gene>
<dbReference type="RefSeq" id="WP_145055121.1">
    <property type="nucleotide sequence ID" value="NZ_CP036433.1"/>
</dbReference>
<organism evidence="2 3">
    <name type="scientific">Lignipirellula cremea</name>
    <dbReference type="NCBI Taxonomy" id="2528010"/>
    <lineage>
        <taxon>Bacteria</taxon>
        <taxon>Pseudomonadati</taxon>
        <taxon>Planctomycetota</taxon>
        <taxon>Planctomycetia</taxon>
        <taxon>Pirellulales</taxon>
        <taxon>Pirellulaceae</taxon>
        <taxon>Lignipirellula</taxon>
    </lineage>
</organism>
<dbReference type="OrthoDB" id="343356at2"/>
<protein>
    <recommendedName>
        <fullName evidence="1">Putative DNA-binding domain-containing protein</fullName>
    </recommendedName>
</protein>